<protein>
    <recommendedName>
        <fullName evidence="13">Nucleoporin Nup133/Nup155-like C-terminal domain-containing protein</fullName>
    </recommendedName>
</protein>
<evidence type="ECO:0008006" key="13">
    <source>
        <dbReference type="Google" id="ProtNLM"/>
    </source>
</evidence>
<comment type="caution">
    <text evidence="11">The sequence shown here is derived from an EMBL/GenBank/DDBJ whole genome shotgun (WGS) entry which is preliminary data.</text>
</comment>
<keyword evidence="7" id="KW-0539">Nucleus</keyword>
<evidence type="ECO:0000259" key="10">
    <source>
        <dbReference type="Pfam" id="PF08801"/>
    </source>
</evidence>
<evidence type="ECO:0000256" key="5">
    <source>
        <dbReference type="ARBA" id="ARBA00022927"/>
    </source>
</evidence>
<keyword evidence="3" id="KW-0813">Transport</keyword>
<evidence type="ECO:0000259" key="9">
    <source>
        <dbReference type="Pfam" id="PF03177"/>
    </source>
</evidence>
<organism evidence="11 12">
    <name type="scientific">Cryomyces antarcticus</name>
    <dbReference type="NCBI Taxonomy" id="329879"/>
    <lineage>
        <taxon>Eukaryota</taxon>
        <taxon>Fungi</taxon>
        <taxon>Dikarya</taxon>
        <taxon>Ascomycota</taxon>
        <taxon>Pezizomycotina</taxon>
        <taxon>Dothideomycetes</taxon>
        <taxon>Dothideomycetes incertae sedis</taxon>
        <taxon>Cryomyces</taxon>
    </lineage>
</organism>
<dbReference type="PANTHER" id="PTHR13405:SF11">
    <property type="entry name" value="NUCLEAR PORE COMPLEX PROTEIN NUP133"/>
    <property type="match status" value="1"/>
</dbReference>
<evidence type="ECO:0000256" key="4">
    <source>
        <dbReference type="ARBA" id="ARBA00022816"/>
    </source>
</evidence>
<dbReference type="InterPro" id="IPR015943">
    <property type="entry name" value="WD40/YVTN_repeat-like_dom_sf"/>
</dbReference>
<keyword evidence="6" id="KW-0811">Translocation</keyword>
<dbReference type="Pfam" id="PF08801">
    <property type="entry name" value="Nucleoporin_N"/>
    <property type="match status" value="1"/>
</dbReference>
<evidence type="ECO:0000256" key="1">
    <source>
        <dbReference type="ARBA" id="ARBA00004259"/>
    </source>
</evidence>
<keyword evidence="12" id="KW-1185">Reference proteome</keyword>
<dbReference type="Pfam" id="PF03177">
    <property type="entry name" value="Nucleoporin_C"/>
    <property type="match status" value="1"/>
</dbReference>
<dbReference type="Gene3D" id="2.130.10.10">
    <property type="entry name" value="YVTN repeat-like/Quinoprotein amine dehydrogenase"/>
    <property type="match status" value="1"/>
</dbReference>
<feature type="compositionally biased region" description="Polar residues" evidence="8">
    <location>
        <begin position="101"/>
        <end position="119"/>
    </location>
</feature>
<reference evidence="11 12" key="1">
    <citation type="submission" date="2023-08" db="EMBL/GenBank/DDBJ databases">
        <title>Black Yeasts Isolated from many extreme environments.</title>
        <authorList>
            <person name="Coleine C."/>
            <person name="Stajich J.E."/>
            <person name="Selbmann L."/>
        </authorList>
    </citation>
    <scope>NUCLEOTIDE SEQUENCE [LARGE SCALE GENOMIC DNA]</scope>
    <source>
        <strain evidence="11 12">CCFEE 536</strain>
    </source>
</reference>
<feature type="domain" description="Nucleoporin Nup133/Nup155-like N-terminal" evidence="10">
    <location>
        <begin position="163"/>
        <end position="594"/>
    </location>
</feature>
<evidence type="ECO:0000313" key="12">
    <source>
        <dbReference type="Proteomes" id="UP001357485"/>
    </source>
</evidence>
<dbReference type="InterPro" id="IPR014908">
    <property type="entry name" value="Nucleoporin_Nup133/Nup155_N"/>
</dbReference>
<evidence type="ECO:0000256" key="8">
    <source>
        <dbReference type="SAM" id="MobiDB-lite"/>
    </source>
</evidence>
<name>A0ABR0KUS0_9PEZI</name>
<dbReference type="SUPFAM" id="SSF117289">
    <property type="entry name" value="Nucleoporin domain"/>
    <property type="match status" value="1"/>
</dbReference>
<gene>
    <name evidence="11" type="ORF">LTR16_000350</name>
</gene>
<proteinExistence type="inferred from homology"/>
<dbReference type="InterPro" id="IPR037624">
    <property type="entry name" value="Nup133-like"/>
</dbReference>
<evidence type="ECO:0000256" key="6">
    <source>
        <dbReference type="ARBA" id="ARBA00023010"/>
    </source>
</evidence>
<keyword evidence="5" id="KW-0653">Protein transport</keyword>
<comment type="subcellular location">
    <subcellularLocation>
        <location evidence="1">Nucleus envelope</location>
    </subcellularLocation>
</comment>
<dbReference type="PANTHER" id="PTHR13405">
    <property type="entry name" value="NUCLEAR PORE COMPLEX PROTEIN NUP133"/>
    <property type="match status" value="1"/>
</dbReference>
<comment type="similarity">
    <text evidence="2">Belongs to the nucleoporin Nup133 family.</text>
</comment>
<sequence>MCLRAVVRKPQVSEIGKLSPASERECQDNHQQTWAVITQFGARLQDLPSYPPRARVWISMASFETQVTSLQSTSTRNPRRRQRNDSDSLRQQPQRKRSKLSNDTFTAPSDARTNGNVTDGLNGHAGQRVRQHSTSPRSQILPVREKKQLQKRGFKGDGSAVLTENANYAVKHLPSLPERVQADDFRGITLPSTNYALALTHGHAVVWDYTLPTAAPTTRTFPIPYLPKAGDPLPLGSLVTTRSSSEIGLVVISPTSGKITFWENVDSAETLNLFQQRRNGVEGSVGSLLSGETVVNIVNAEHAGFILTFSSGRLAQLTVRDTQGRPHINVQHLRTQGNDGSGGLFGGLKTVFGGGSWKRSVAAVKTRFSGTRGQMHVVSVTETGMFQLWDIDWSGQPAFRGSVEAHDDILNGVRATAGHEIRSQKESLKVLDCAIVPGAGPRGTEVSTLHSHHGVDFLVLVEVGDTSGLRHVLVELTLASDVAQVQRVLPLHTHVAPSTLRSQWKPSLLLPKPGHTAFIVFEQGIVLLSVTRRNDSPEAQLFMENHKLPEPFQDVVRFRKDKVIGIGGCGEEEFNDKSRQSGCIVFIKGYGIVRITAHEPSDNNQAVERSRIPVKSKMEQAVFYGSMPENILDFSKVSEIGYSEEEIDEAARTISDEVLNSDTAFISTIAPSMEHQLSTRAKALHCLAVHMKQNYPPLPRLTKWKMMWNAEKLAAARVVWQTYEAREKSSSTTQRPLLAEVVGMLHERFKTESTTELDDLDPVRRWFVKDVSRMEFLVPWGFNTIKELYREGIKSREAIMQIVSEADDLLLNIMETVYAFRAESVDLYGLGSESLSDGILTSGHEGLPEFWTSRYNIMVATKDLVVLAREAADKYYEAEGDGAPSTGLVNKIAVENTAMVSVCCTIYIERYRWSMAQKDEQPRVYGQNLKEVFERVRYDLIRGLAKIGQAYSGMELAEKYGDMRTLVDLVTAESAYLVEHLDDEGTDDDQKARIQDAIQDLDARIAGYFKRYGQKWSNAYYASHIRSGRSSLILDEAVQRKEHVTAFLHSNPLFYKIGWMNEVLTSKRFGEAGRMLVNVATSTETNLWSRKVELSLAKLALLSVKEGTEDMQKSDLKEGLQASSEELELVGIQEQLYNHVKPTLFGALDQAAELRLVTERFGKSVTQDQPTLNRLLGLGFESLLQHKVMTVDQLIDILTLMDPESSEAPEGDIHGREFVMAMQALKVSEVANFDATPKLIWKRCYVRDNWEELNNTLLQAKGTDKEETIQATALFATLREGMASYLWESPSKIRLCPPTQVLGAGCSAEDLKRFPSETLRGPIIEDNDLDDNVLEDFLSKAQLGHWYETCLAEAKKSIQHEAEHAAESGGKQRVLEEKFVKGAALRAGGHASEMGDVNGISHVDEDGRGEADVEQSQNEVMSENGYADMG</sequence>
<evidence type="ECO:0000256" key="7">
    <source>
        <dbReference type="ARBA" id="ARBA00023242"/>
    </source>
</evidence>
<feature type="domain" description="Nucleoporin Nup133/Nup155-like C-terminal" evidence="9">
    <location>
        <begin position="707"/>
        <end position="1348"/>
    </location>
</feature>
<dbReference type="Gene3D" id="1.20.58.1380">
    <property type="match status" value="1"/>
</dbReference>
<evidence type="ECO:0000256" key="2">
    <source>
        <dbReference type="ARBA" id="ARBA00005569"/>
    </source>
</evidence>
<feature type="compositionally biased region" description="Polar residues" evidence="8">
    <location>
        <begin position="67"/>
        <end position="76"/>
    </location>
</feature>
<keyword evidence="4" id="KW-0509">mRNA transport</keyword>
<evidence type="ECO:0000256" key="3">
    <source>
        <dbReference type="ARBA" id="ARBA00022448"/>
    </source>
</evidence>
<dbReference type="InterPro" id="IPR007187">
    <property type="entry name" value="Nucleoporin_Nup133/Nup155_C"/>
</dbReference>
<evidence type="ECO:0000313" key="11">
    <source>
        <dbReference type="EMBL" id="KAK5131834.1"/>
    </source>
</evidence>
<dbReference type="Proteomes" id="UP001357485">
    <property type="component" value="Unassembled WGS sequence"/>
</dbReference>
<accession>A0ABR0KUS0</accession>
<feature type="region of interest" description="Disordered" evidence="8">
    <location>
        <begin position="1406"/>
        <end position="1430"/>
    </location>
</feature>
<feature type="region of interest" description="Disordered" evidence="8">
    <location>
        <begin position="67"/>
        <end position="155"/>
    </location>
</feature>
<dbReference type="EMBL" id="JAVRRA010024625">
    <property type="protein sequence ID" value="KAK5131834.1"/>
    <property type="molecule type" value="Genomic_DNA"/>
</dbReference>